<proteinExistence type="predicted"/>
<dbReference type="GO" id="GO:0016746">
    <property type="term" value="F:acyltransferase activity"/>
    <property type="evidence" value="ECO:0007669"/>
    <property type="project" value="InterPro"/>
</dbReference>
<dbReference type="AlphaFoldDB" id="A0A0S2DKA5"/>
<dbReference type="InterPro" id="IPR016039">
    <property type="entry name" value="Thiolase-like"/>
</dbReference>
<reference evidence="1 2" key="1">
    <citation type="submission" date="2015-11" db="EMBL/GenBank/DDBJ databases">
        <title>Genome sequences of Lysobacter enzymogenes strain C3 and Lysobacter antibioticus ATCC 29479.</title>
        <authorList>
            <person name="Kobayashi D.Y."/>
        </authorList>
    </citation>
    <scope>NUCLEOTIDE SEQUENCE [LARGE SCALE GENOMIC DNA]</scope>
    <source>
        <strain evidence="1 2">C3</strain>
    </source>
</reference>
<gene>
    <name evidence="1" type="ORF">GLE_3334</name>
</gene>
<sequence>MIEGLWQGLTGKRMPAGSATTRWSMGIAGSGIVCPVGLSWPTAAAAIRCAIDNFAETEFVDGVGEPILGARIPPSAGAEEAGDGAEMRLTRAVRGAIAQAASSDAALTPSTTAIFVLLPDPQQRPGFPQDRLDRLYRVCLETLDAAPHPASRLYAQGACALAPALRDAWERLRTHEVRHVLLIGLDSLLNVVDIQHELRRHRLLVAGNSDGFIPGEAAAAVLLTLMQEDSDTRAVRVLGTGHQAAERTYADECPPDGRALAAAMQQALQMAGLQAHEIHQRAVDLSGESYFGDESAYAWGRVLRRYSPSGFQTLLMASCVGEIGAAHGPLMLAYLHDAHIKGHAAGENSLFQCSGTGAHRAAVVTSYR</sequence>
<dbReference type="PATRIC" id="fig|69.6.peg.3284"/>
<name>A0A0S2DKA5_LYSEN</name>
<dbReference type="KEGG" id="lez:GLE_3334"/>
<dbReference type="Gene3D" id="3.40.47.10">
    <property type="match status" value="1"/>
</dbReference>
<protein>
    <submittedName>
        <fullName evidence="1">Uncharacterized protein</fullName>
    </submittedName>
</protein>
<evidence type="ECO:0000313" key="2">
    <source>
        <dbReference type="Proteomes" id="UP000061569"/>
    </source>
</evidence>
<dbReference type="EMBL" id="CP013140">
    <property type="protein sequence ID" value="ALN58680.1"/>
    <property type="molecule type" value="Genomic_DNA"/>
</dbReference>
<dbReference type="STRING" id="69.GLE_3334"/>
<dbReference type="Proteomes" id="UP000061569">
    <property type="component" value="Chromosome"/>
</dbReference>
<accession>A0A0S2DKA5</accession>
<organism evidence="1 2">
    <name type="scientific">Lysobacter enzymogenes</name>
    <dbReference type="NCBI Taxonomy" id="69"/>
    <lineage>
        <taxon>Bacteria</taxon>
        <taxon>Pseudomonadati</taxon>
        <taxon>Pseudomonadota</taxon>
        <taxon>Gammaproteobacteria</taxon>
        <taxon>Lysobacterales</taxon>
        <taxon>Lysobacteraceae</taxon>
        <taxon>Lysobacter</taxon>
    </lineage>
</organism>
<dbReference type="SUPFAM" id="SSF53901">
    <property type="entry name" value="Thiolase-like"/>
    <property type="match status" value="2"/>
</dbReference>
<dbReference type="OrthoDB" id="3078238at2"/>
<evidence type="ECO:0000313" key="1">
    <source>
        <dbReference type="EMBL" id="ALN58680.1"/>
    </source>
</evidence>